<dbReference type="InterPro" id="IPR046457">
    <property type="entry name" value="PMI_typeI_cat"/>
</dbReference>
<feature type="binding site" evidence="8">
    <location>
        <position position="137"/>
    </location>
    <ligand>
        <name>Zn(2+)</name>
        <dbReference type="ChEBI" id="CHEBI:29105"/>
    </ligand>
</feature>
<comment type="similarity">
    <text evidence="2">Belongs to the mannose-6-phosphate isomerase type 1 family.</text>
</comment>
<proteinExistence type="inferred from homology"/>
<dbReference type="Pfam" id="PF20511">
    <property type="entry name" value="PMI_typeI_cat"/>
    <property type="match status" value="1"/>
</dbReference>
<dbReference type="PRINTS" id="PR00714">
    <property type="entry name" value="MAN6PISMRASE"/>
</dbReference>
<dbReference type="InterPro" id="IPR011051">
    <property type="entry name" value="RmlC_Cupin_sf"/>
</dbReference>
<dbReference type="EC" id="5.3.1.8" evidence="3"/>
<keyword evidence="6 10" id="KW-0413">Isomerase</keyword>
<dbReference type="GO" id="GO:0005975">
    <property type="term" value="P:carbohydrate metabolic process"/>
    <property type="evidence" value="ECO:0007669"/>
    <property type="project" value="InterPro"/>
</dbReference>
<evidence type="ECO:0000256" key="3">
    <source>
        <dbReference type="ARBA" id="ARBA00011956"/>
    </source>
</evidence>
<reference evidence="10 11" key="1">
    <citation type="journal article" date="2014" name="J. Microbiol.">
        <title>Diaminobutyricibacter tongyongensis gen. nov., sp. nov. and Homoserinibacter gongjuensis gen. nov., sp. nov. belong to the family Microbacteriaceae.</title>
        <authorList>
            <person name="Kim S.J."/>
            <person name="Ahn J.H."/>
            <person name="Weon H.Y."/>
            <person name="Hamada M."/>
            <person name="Suzuki K."/>
            <person name="Kwon S.W."/>
        </authorList>
    </citation>
    <scope>NUCLEOTIDE SEQUENCE [LARGE SCALE GENOMIC DNA]</scope>
    <source>
        <strain evidence="10 11">NBRC 108724</strain>
    </source>
</reference>
<comment type="caution">
    <text evidence="10">The sequence shown here is derived from an EMBL/GenBank/DDBJ whole genome shotgun (WGS) entry which is preliminary data.</text>
</comment>
<keyword evidence="11" id="KW-1185">Reference proteome</keyword>
<dbReference type="GO" id="GO:0005829">
    <property type="term" value="C:cytosol"/>
    <property type="evidence" value="ECO:0007669"/>
    <property type="project" value="TreeGrafter"/>
</dbReference>
<evidence type="ECO:0000256" key="4">
    <source>
        <dbReference type="ARBA" id="ARBA00022723"/>
    </source>
</evidence>
<feature type="active site" evidence="7">
    <location>
        <position position="293"/>
    </location>
</feature>
<evidence type="ECO:0000313" key="11">
    <source>
        <dbReference type="Proteomes" id="UP000474967"/>
    </source>
</evidence>
<dbReference type="InterPro" id="IPR014710">
    <property type="entry name" value="RmlC-like_jellyroll"/>
</dbReference>
<evidence type="ECO:0000256" key="6">
    <source>
        <dbReference type="ARBA" id="ARBA00023235"/>
    </source>
</evidence>
<dbReference type="Gene3D" id="2.60.120.10">
    <property type="entry name" value="Jelly Rolls"/>
    <property type="match status" value="2"/>
</dbReference>
<dbReference type="CDD" id="cd07011">
    <property type="entry name" value="cupin_PMI_type_I_N"/>
    <property type="match status" value="1"/>
</dbReference>
<dbReference type="GO" id="GO:0008270">
    <property type="term" value="F:zinc ion binding"/>
    <property type="evidence" value="ECO:0007669"/>
    <property type="project" value="InterPro"/>
</dbReference>
<dbReference type="InterPro" id="IPR016305">
    <property type="entry name" value="Mannose-6-P_Isomerase"/>
</dbReference>
<evidence type="ECO:0000256" key="1">
    <source>
        <dbReference type="ARBA" id="ARBA00000757"/>
    </source>
</evidence>
<dbReference type="PANTHER" id="PTHR10309">
    <property type="entry name" value="MANNOSE-6-PHOSPHATE ISOMERASE"/>
    <property type="match status" value="1"/>
</dbReference>
<feature type="binding site" evidence="8">
    <location>
        <position position="102"/>
    </location>
    <ligand>
        <name>Zn(2+)</name>
        <dbReference type="ChEBI" id="CHEBI:29105"/>
    </ligand>
</feature>
<evidence type="ECO:0000313" key="10">
    <source>
        <dbReference type="EMBL" id="NEN07031.1"/>
    </source>
</evidence>
<feature type="binding site" evidence="8">
    <location>
        <position position="274"/>
    </location>
    <ligand>
        <name>Zn(2+)</name>
        <dbReference type="ChEBI" id="CHEBI:29105"/>
    </ligand>
</feature>
<evidence type="ECO:0000256" key="7">
    <source>
        <dbReference type="PIRSR" id="PIRSR001480-1"/>
    </source>
</evidence>
<dbReference type="NCBIfam" id="TIGR00218">
    <property type="entry name" value="manA"/>
    <property type="match status" value="1"/>
</dbReference>
<dbReference type="Gene3D" id="1.10.441.10">
    <property type="entry name" value="Phosphomannose Isomerase, domain 2"/>
    <property type="match status" value="1"/>
</dbReference>
<evidence type="ECO:0000256" key="8">
    <source>
        <dbReference type="PIRSR" id="PIRSR001480-2"/>
    </source>
</evidence>
<sequence length="411" mass="43290">MFVRIGNTPRDYDWGSRTAIAELLGSVPSGAPEAELWLGAHPGSPSAILDSAETDGARDLATWIDREPRLALGETAAAGEKPHLPYLMKVLAADRPLSLQAHPSSGQAGEGFARENARGLPLDSPERNYKDAFHKPELIYALSETFDALSGYRDPAVSARVLDALAEGSDPEGLRLVGLLTGRLRHAPAGEALRDSTAWLLGADPDVRSLVEVVTGAAARRGTAGDPEVASAADTVAMLAQAFPGDPGIVLALLLNRIALRRGEVLYLPAGNIHAYLHGLGIELMAASDNVLRGGLTSKRVDVPELLAVLDFSPFTAKPLEPESPAPGLETYRPDVPDFALDVVQLDGAVSSVTVRLPGAATAVCTEGSLEFRGASHAVRLSRGEAMFVTPDERELVISGSGTVFIAVPNR</sequence>
<dbReference type="AlphaFoldDB" id="A0A6L9Y063"/>
<name>A0A6L9Y063_9MICO</name>
<comment type="catalytic activity">
    <reaction evidence="1">
        <text>D-mannose 6-phosphate = D-fructose 6-phosphate</text>
        <dbReference type="Rhea" id="RHEA:12356"/>
        <dbReference type="ChEBI" id="CHEBI:58735"/>
        <dbReference type="ChEBI" id="CHEBI:61527"/>
        <dbReference type="EC" id="5.3.1.8"/>
    </reaction>
</comment>
<dbReference type="InterPro" id="IPR001250">
    <property type="entry name" value="Man6P_Isoase-1"/>
</dbReference>
<evidence type="ECO:0000256" key="2">
    <source>
        <dbReference type="ARBA" id="ARBA00010772"/>
    </source>
</evidence>
<evidence type="ECO:0000256" key="5">
    <source>
        <dbReference type="ARBA" id="ARBA00022833"/>
    </source>
</evidence>
<keyword evidence="4 8" id="KW-0479">Metal-binding</keyword>
<feature type="domain" description="Phosphomannose isomerase type I catalytic" evidence="9">
    <location>
        <begin position="4"/>
        <end position="153"/>
    </location>
</feature>
<comment type="cofactor">
    <cofactor evidence="8">
        <name>Zn(2+)</name>
        <dbReference type="ChEBI" id="CHEBI:29105"/>
    </cofactor>
    <text evidence="8">Binds 1 zinc ion per subunit.</text>
</comment>
<dbReference type="RefSeq" id="WP_163290492.1">
    <property type="nucleotide sequence ID" value="NZ_JAAGWY010000003.1"/>
</dbReference>
<dbReference type="PIRSF" id="PIRSF001480">
    <property type="entry name" value="Mannose-6-phosphate_isomerase"/>
    <property type="match status" value="1"/>
</dbReference>
<dbReference type="Proteomes" id="UP000474967">
    <property type="component" value="Unassembled WGS sequence"/>
</dbReference>
<accession>A0A6L9Y063</accession>
<gene>
    <name evidence="10" type="primary">manA</name>
    <name evidence="10" type="ORF">G3T36_14290</name>
</gene>
<dbReference type="GO" id="GO:0004476">
    <property type="term" value="F:mannose-6-phosphate isomerase activity"/>
    <property type="evidence" value="ECO:0007669"/>
    <property type="project" value="UniProtKB-EC"/>
</dbReference>
<dbReference type="PANTHER" id="PTHR10309:SF0">
    <property type="entry name" value="MANNOSE-6-PHOSPHATE ISOMERASE"/>
    <property type="match status" value="1"/>
</dbReference>
<protein>
    <recommendedName>
        <fullName evidence="3">mannose-6-phosphate isomerase</fullName>
        <ecNumber evidence="3">5.3.1.8</ecNumber>
    </recommendedName>
</protein>
<feature type="binding site" evidence="8">
    <location>
        <position position="100"/>
    </location>
    <ligand>
        <name>Zn(2+)</name>
        <dbReference type="ChEBI" id="CHEBI:29105"/>
    </ligand>
</feature>
<organism evidence="10 11">
    <name type="scientific">Leifsonia tongyongensis</name>
    <dbReference type="NCBI Taxonomy" id="1268043"/>
    <lineage>
        <taxon>Bacteria</taxon>
        <taxon>Bacillati</taxon>
        <taxon>Actinomycetota</taxon>
        <taxon>Actinomycetes</taxon>
        <taxon>Micrococcales</taxon>
        <taxon>Microbacteriaceae</taxon>
        <taxon>Leifsonia</taxon>
    </lineage>
</organism>
<dbReference type="SUPFAM" id="SSF51182">
    <property type="entry name" value="RmlC-like cupins"/>
    <property type="match status" value="1"/>
</dbReference>
<keyword evidence="5 8" id="KW-0862">Zinc</keyword>
<dbReference type="EMBL" id="JAAGWY010000003">
    <property type="protein sequence ID" value="NEN07031.1"/>
    <property type="molecule type" value="Genomic_DNA"/>
</dbReference>
<evidence type="ECO:0000259" key="9">
    <source>
        <dbReference type="Pfam" id="PF20511"/>
    </source>
</evidence>
<dbReference type="GO" id="GO:0009298">
    <property type="term" value="P:GDP-mannose biosynthetic process"/>
    <property type="evidence" value="ECO:0007669"/>
    <property type="project" value="InterPro"/>
</dbReference>